<evidence type="ECO:0000313" key="2">
    <source>
        <dbReference type="Proteomes" id="UP000324832"/>
    </source>
</evidence>
<dbReference type="Gene3D" id="1.20.120.1900">
    <property type="entry name" value="Gamma-tubulin complex, C-terminal domain"/>
    <property type="match status" value="1"/>
</dbReference>
<reference evidence="1 2" key="1">
    <citation type="submission" date="2017-07" db="EMBL/GenBank/DDBJ databases">
        <authorList>
            <person name="Talla V."/>
            <person name="Backstrom N."/>
        </authorList>
    </citation>
    <scope>NUCLEOTIDE SEQUENCE [LARGE SCALE GENOMIC DNA]</scope>
</reference>
<organism evidence="1 2">
    <name type="scientific">Leptidea sinapis</name>
    <dbReference type="NCBI Taxonomy" id="189913"/>
    <lineage>
        <taxon>Eukaryota</taxon>
        <taxon>Metazoa</taxon>
        <taxon>Ecdysozoa</taxon>
        <taxon>Arthropoda</taxon>
        <taxon>Hexapoda</taxon>
        <taxon>Insecta</taxon>
        <taxon>Pterygota</taxon>
        <taxon>Neoptera</taxon>
        <taxon>Endopterygota</taxon>
        <taxon>Lepidoptera</taxon>
        <taxon>Glossata</taxon>
        <taxon>Ditrysia</taxon>
        <taxon>Papilionoidea</taxon>
        <taxon>Pieridae</taxon>
        <taxon>Dismorphiinae</taxon>
        <taxon>Leptidea</taxon>
    </lineage>
</organism>
<accession>A0A5E4QAI6</accession>
<proteinExistence type="predicted"/>
<dbReference type="AlphaFoldDB" id="A0A5E4QAI6"/>
<gene>
    <name evidence="1" type="ORF">LSINAPIS_LOCUS6080</name>
</gene>
<dbReference type="InterPro" id="IPR042241">
    <property type="entry name" value="GCP_C_sf"/>
</dbReference>
<evidence type="ECO:0000313" key="1">
    <source>
        <dbReference type="EMBL" id="VVC94029.1"/>
    </source>
</evidence>
<dbReference type="Proteomes" id="UP000324832">
    <property type="component" value="Unassembled WGS sequence"/>
</dbReference>
<sequence>MKDFYLLGRGELFLELLRLTSHILDRPTTRTSTRAFQLAARAVFLSNSADIEKFSFELPYVKPILSNNSSLEDTSSTVRLQVAAPSDIRAGAAGALQRHVPTFD</sequence>
<dbReference type="EMBL" id="FZQP02001859">
    <property type="protein sequence ID" value="VVC94029.1"/>
    <property type="molecule type" value="Genomic_DNA"/>
</dbReference>
<keyword evidence="2" id="KW-1185">Reference proteome</keyword>
<name>A0A5E4QAI6_9NEOP</name>
<protein>
    <submittedName>
        <fullName evidence="1">Uncharacterized protein</fullName>
    </submittedName>
</protein>